<evidence type="ECO:0000256" key="1">
    <source>
        <dbReference type="SAM" id="Phobius"/>
    </source>
</evidence>
<protein>
    <submittedName>
        <fullName evidence="3">Dipeptide ABC transporter permease DppC</fullName>
    </submittedName>
</protein>
<dbReference type="InterPro" id="IPR025966">
    <property type="entry name" value="OppC_N"/>
</dbReference>
<feature type="non-terminal residue" evidence="3">
    <location>
        <position position="56"/>
    </location>
</feature>
<keyword evidence="1" id="KW-0812">Transmembrane</keyword>
<feature type="domain" description="Oligopeptide transport permease C-like N-terminal" evidence="2">
    <location>
        <begin position="23"/>
        <end position="56"/>
    </location>
</feature>
<dbReference type="EMBL" id="PZKE01000057">
    <property type="protein sequence ID" value="PTE12567.1"/>
    <property type="molecule type" value="Genomic_DNA"/>
</dbReference>
<sequence>MTDIPPAAAPVRLSDAAIRRRMLAEFWFYFSQNRGAVIGLAVFVLLVAVAVFASVL</sequence>
<gene>
    <name evidence="3" type="ORF">C5F44_17655</name>
</gene>
<keyword evidence="4" id="KW-1185">Reference proteome</keyword>
<organism evidence="3 4">
    <name type="scientific">Fuscovulum blasticum DSM 2131</name>
    <dbReference type="NCBI Taxonomy" id="1188250"/>
    <lineage>
        <taxon>Bacteria</taxon>
        <taxon>Pseudomonadati</taxon>
        <taxon>Pseudomonadota</taxon>
        <taxon>Alphaproteobacteria</taxon>
        <taxon>Rhodobacterales</taxon>
        <taxon>Paracoccaceae</taxon>
        <taxon>Pseudogemmobacter</taxon>
    </lineage>
</organism>
<dbReference type="GO" id="GO:0005886">
    <property type="term" value="C:plasma membrane"/>
    <property type="evidence" value="ECO:0007669"/>
    <property type="project" value="UniProtKB-SubCell"/>
</dbReference>
<keyword evidence="1" id="KW-0472">Membrane</keyword>
<evidence type="ECO:0000259" key="2">
    <source>
        <dbReference type="Pfam" id="PF12911"/>
    </source>
</evidence>
<dbReference type="Proteomes" id="UP000241362">
    <property type="component" value="Unassembled WGS sequence"/>
</dbReference>
<evidence type="ECO:0000313" key="3">
    <source>
        <dbReference type="EMBL" id="PTE12567.1"/>
    </source>
</evidence>
<dbReference type="Pfam" id="PF12911">
    <property type="entry name" value="OppC_N"/>
    <property type="match status" value="1"/>
</dbReference>
<comment type="caution">
    <text evidence="3">The sequence shown here is derived from an EMBL/GenBank/DDBJ whole genome shotgun (WGS) entry which is preliminary data.</text>
</comment>
<feature type="transmembrane region" description="Helical" evidence="1">
    <location>
        <begin position="36"/>
        <end position="55"/>
    </location>
</feature>
<keyword evidence="1" id="KW-1133">Transmembrane helix</keyword>
<evidence type="ECO:0000313" key="4">
    <source>
        <dbReference type="Proteomes" id="UP000241362"/>
    </source>
</evidence>
<name>A0A2T4J3Y2_FUSBL</name>
<dbReference type="AlphaFoldDB" id="A0A2T4J3Y2"/>
<reference evidence="3 4" key="1">
    <citation type="submission" date="2018-03" db="EMBL/GenBank/DDBJ databases">
        <title>Rhodobacter blasticus.</title>
        <authorList>
            <person name="Meyer T.E."/>
            <person name="Miller S."/>
            <person name="Lodha T."/>
            <person name="Gandham S."/>
            <person name="Chintalapati S."/>
            <person name="Chintalapati V.R."/>
        </authorList>
    </citation>
    <scope>NUCLEOTIDE SEQUENCE [LARGE SCALE GENOMIC DNA]</scope>
    <source>
        <strain evidence="3 4">DSM 2131</strain>
    </source>
</reference>
<proteinExistence type="predicted"/>
<accession>A0A2T4J3Y2</accession>